<dbReference type="RefSeq" id="WP_053592508.1">
    <property type="nucleotide sequence ID" value="NZ_CP067341.1"/>
</dbReference>
<keyword evidence="2" id="KW-1185">Reference proteome</keyword>
<reference evidence="1 2" key="1">
    <citation type="submission" date="2020-01" db="EMBL/GenBank/DDBJ databases">
        <authorList>
            <person name="Liu G."/>
            <person name="Liu B."/>
        </authorList>
    </citation>
    <scope>NUCLEOTIDE SEQUENCE [LARGE SCALE GENOMIC DNA]</scope>
    <source>
        <strain evidence="1 2">FJAT-51161</strain>
    </source>
</reference>
<proteinExistence type="predicted"/>
<name>A0ABX7AL19_9BACI</name>
<dbReference type="InterPro" id="IPR038628">
    <property type="entry name" value="XkdM-like_sf"/>
</dbReference>
<evidence type="ECO:0000313" key="1">
    <source>
        <dbReference type="EMBL" id="QQP10420.1"/>
    </source>
</evidence>
<evidence type="ECO:0000313" key="2">
    <source>
        <dbReference type="Proteomes" id="UP000596049"/>
    </source>
</evidence>
<dbReference type="SUPFAM" id="SSF69279">
    <property type="entry name" value="Phage tail proteins"/>
    <property type="match status" value="1"/>
</dbReference>
<protein>
    <submittedName>
        <fullName evidence="1">Endoglucanase</fullName>
    </submittedName>
</protein>
<dbReference type="Gene3D" id="2.30.110.40">
    <property type="entry name" value="Phage tail tube protein"/>
    <property type="match status" value="1"/>
</dbReference>
<accession>A0ABX7AL19</accession>
<dbReference type="Proteomes" id="UP000596049">
    <property type="component" value="Chromosome"/>
</dbReference>
<organism evidence="1 2">
    <name type="scientific">Lysinibacillus agricola</name>
    <dbReference type="NCBI Taxonomy" id="2590012"/>
    <lineage>
        <taxon>Bacteria</taxon>
        <taxon>Bacillati</taxon>
        <taxon>Bacillota</taxon>
        <taxon>Bacilli</taxon>
        <taxon>Bacillales</taxon>
        <taxon>Bacillaceae</taxon>
        <taxon>Lysinibacillus</taxon>
    </lineage>
</organism>
<sequence length="147" mass="16707">MDGRYIFRRCIPTDTIDVANVAPGEVLQRDWSFRVNMPPELQEKLDSGEFDPRNILHGVDGELYDDDGNFLAAVNEWQAQMSFETADYQAAGQWVIWGITTGYSFTLTFKETVVNDMLLVKILNGFKRSGRGIPDLNFTGVLRSHKK</sequence>
<dbReference type="EMBL" id="CP067341">
    <property type="protein sequence ID" value="QQP10420.1"/>
    <property type="molecule type" value="Genomic_DNA"/>
</dbReference>
<gene>
    <name evidence="1" type="ORF">FJQ98_14100</name>
</gene>